<dbReference type="EMBL" id="JH793180">
    <property type="protein sequence ID" value="ELQ41465.1"/>
    <property type="molecule type" value="Genomic_DNA"/>
</dbReference>
<dbReference type="PANTHER" id="PTHR35393:SF1">
    <property type="entry name" value="SNOAL-LIKE DOMAIN-CONTAINING PROTEIN"/>
    <property type="match status" value="1"/>
</dbReference>
<feature type="domain" description="SigF-like NTF2-like" evidence="2">
    <location>
        <begin position="164"/>
        <end position="208"/>
    </location>
</feature>
<evidence type="ECO:0000256" key="1">
    <source>
        <dbReference type="SAM" id="Phobius"/>
    </source>
</evidence>
<keyword evidence="1" id="KW-0472">Membrane</keyword>
<accession>A0AA97P3Q0</accession>
<feature type="domain" description="SigF-like NTF2-like" evidence="2">
    <location>
        <begin position="71"/>
        <end position="137"/>
    </location>
</feature>
<feature type="transmembrane region" description="Helical" evidence="1">
    <location>
        <begin position="191"/>
        <end position="213"/>
    </location>
</feature>
<dbReference type="PANTHER" id="PTHR35393">
    <property type="entry name" value="CHROMOSOME 1, WHOLE GENOME SHOTGUN SEQUENCE"/>
    <property type="match status" value="1"/>
</dbReference>
<feature type="domain" description="SigF-like NTF2-like" evidence="2">
    <location>
        <begin position="1"/>
        <end position="46"/>
    </location>
</feature>
<dbReference type="AlphaFoldDB" id="A0AA97P3Q0"/>
<evidence type="ECO:0000313" key="3">
    <source>
        <dbReference type="EMBL" id="ELQ41465.1"/>
    </source>
</evidence>
<gene>
    <name evidence="3" type="ORF">OOU_Y34scaffold00277g3</name>
</gene>
<sequence>MENPLEEIDGIIKTLCQGTPAAQQRAVETYFLPEVSFVHPICLVHAHNPIVLPSLFPGFVGGSSRPWTVFCSRDAVAAIYRWYRFMSPNTVVHIDSKAWDARNQVLYVTARQRFTIWFVPFYKANVRLVVELQLRRQRPAAPSIQTNNESHGRTGGGTARHGPHKYYIARQEDHYQVDDVLRYILPTFGPILAFIIRQFASLVCLLLALPIFLADRTFGDKEQV</sequence>
<keyword evidence="1" id="KW-1133">Transmembrane helix</keyword>
<dbReference type="Pfam" id="PF24840">
    <property type="entry name" value="NTF2_SigF"/>
    <property type="match status" value="3"/>
</dbReference>
<reference evidence="3" key="1">
    <citation type="journal article" date="2012" name="PLoS Genet.">
        <title>Comparative analysis of the genomes of two field isolates of the rice blast fungus Magnaporthe oryzae.</title>
        <authorList>
            <person name="Xue M."/>
            <person name="Yang J."/>
            <person name="Li Z."/>
            <person name="Hu S."/>
            <person name="Yao N."/>
            <person name="Dean R.A."/>
            <person name="Zhao W."/>
            <person name="Shen M."/>
            <person name="Zhang H."/>
            <person name="Li C."/>
            <person name="Liu L."/>
            <person name="Cao L."/>
            <person name="Xu X."/>
            <person name="Xing Y."/>
            <person name="Hsiang T."/>
            <person name="Zhang Z."/>
            <person name="Xu J.R."/>
            <person name="Peng Y.L."/>
        </authorList>
    </citation>
    <scope>NUCLEOTIDE SEQUENCE</scope>
    <source>
        <strain evidence="3">Y34</strain>
    </source>
</reference>
<proteinExistence type="predicted"/>
<dbReference type="InterPro" id="IPR057514">
    <property type="entry name" value="NTF2_SigF"/>
</dbReference>
<keyword evidence="1" id="KW-0812">Transmembrane</keyword>
<name>A0AA97P3Q0_PYRO3</name>
<protein>
    <recommendedName>
        <fullName evidence="2">SigF-like NTF2-like domain-containing protein</fullName>
    </recommendedName>
</protein>
<organism evidence="3">
    <name type="scientific">Pyricularia oryzae (strain Y34)</name>
    <name type="common">Rice blast fungus</name>
    <name type="synonym">Magnaporthe oryzae</name>
    <dbReference type="NCBI Taxonomy" id="1143189"/>
    <lineage>
        <taxon>Eukaryota</taxon>
        <taxon>Fungi</taxon>
        <taxon>Dikarya</taxon>
        <taxon>Ascomycota</taxon>
        <taxon>Pezizomycotina</taxon>
        <taxon>Sordariomycetes</taxon>
        <taxon>Sordariomycetidae</taxon>
        <taxon>Magnaporthales</taxon>
        <taxon>Pyriculariaceae</taxon>
        <taxon>Pyricularia</taxon>
    </lineage>
</organism>
<dbReference type="Proteomes" id="UP000011086">
    <property type="component" value="Unassembled WGS sequence"/>
</dbReference>
<evidence type="ECO:0000259" key="2">
    <source>
        <dbReference type="Pfam" id="PF24840"/>
    </source>
</evidence>